<dbReference type="PANTHER" id="PTHR34265">
    <property type="entry name" value="TYPE III PANTOTHENATE KINASE"/>
    <property type="match status" value="1"/>
</dbReference>
<protein>
    <recommendedName>
        <fullName evidence="12">Type III pantothenate kinase</fullName>
    </recommendedName>
</protein>
<dbReference type="Gene3D" id="3.30.420.40">
    <property type="match status" value="2"/>
</dbReference>
<keyword evidence="8" id="KW-0067">ATP-binding</keyword>
<accession>A0A1J5SDA7</accession>
<proteinExistence type="inferred from homology"/>
<reference evidence="13" key="1">
    <citation type="submission" date="2016-10" db="EMBL/GenBank/DDBJ databases">
        <title>Sequence of Gallionella enrichment culture.</title>
        <authorList>
            <person name="Poehlein A."/>
            <person name="Muehling M."/>
            <person name="Daniel R."/>
        </authorList>
    </citation>
    <scope>NUCLEOTIDE SEQUENCE</scope>
</reference>
<dbReference type="GO" id="GO:0015937">
    <property type="term" value="P:coenzyme A biosynthetic process"/>
    <property type="evidence" value="ECO:0007669"/>
    <property type="project" value="UniProtKB-KW"/>
</dbReference>
<keyword evidence="5 13" id="KW-0808">Transferase</keyword>
<dbReference type="NCBIfam" id="TIGR00671">
    <property type="entry name" value="baf"/>
    <property type="match status" value="1"/>
</dbReference>
<evidence type="ECO:0000256" key="1">
    <source>
        <dbReference type="ARBA" id="ARBA00001958"/>
    </source>
</evidence>
<evidence type="ECO:0000313" key="13">
    <source>
        <dbReference type="EMBL" id="OIR02181.1"/>
    </source>
</evidence>
<comment type="subcellular location">
    <subcellularLocation>
        <location evidence="2">Cytoplasm</location>
    </subcellularLocation>
</comment>
<evidence type="ECO:0000256" key="12">
    <source>
        <dbReference type="ARBA" id="ARBA00040883"/>
    </source>
</evidence>
<dbReference type="HAMAP" id="MF_01274">
    <property type="entry name" value="Pantothen_kinase_3"/>
    <property type="match status" value="1"/>
</dbReference>
<dbReference type="InterPro" id="IPR043129">
    <property type="entry name" value="ATPase_NBD"/>
</dbReference>
<evidence type="ECO:0000256" key="8">
    <source>
        <dbReference type="ARBA" id="ARBA00022840"/>
    </source>
</evidence>
<evidence type="ECO:0000256" key="10">
    <source>
        <dbReference type="ARBA" id="ARBA00022993"/>
    </source>
</evidence>
<dbReference type="PANTHER" id="PTHR34265:SF1">
    <property type="entry name" value="TYPE III PANTOTHENATE KINASE"/>
    <property type="match status" value="1"/>
</dbReference>
<sequence>MLLLDVGNSRCKWALVQDGRWLHQGVVGNTEWVVLQHAFAALPVPARILASNVAGEAMAQCMRTVCNRWACPVEFVTARAGQCGVRNGYEQPERLGSDRWAALIAAWRHVRGACLVVNCGTATTIDALSAQGEFLGGLILPGVSLMQHSLATNTAQLDAEQGVLRDFPRNTADAIHSGMLRATLGAVRHQFGLLQARGGPVHCLLGGGAVDVVQPHLDLPAERMDNLVLQGLQIIGETEA</sequence>
<keyword evidence="10" id="KW-0173">Coenzyme A biosynthesis</keyword>
<keyword evidence="7 13" id="KW-0418">Kinase</keyword>
<comment type="similarity">
    <text evidence="11">Belongs to the type III pantothenate kinase family.</text>
</comment>
<dbReference type="GO" id="GO:0005737">
    <property type="term" value="C:cytoplasm"/>
    <property type="evidence" value="ECO:0007669"/>
    <property type="project" value="UniProtKB-SubCell"/>
</dbReference>
<evidence type="ECO:0000256" key="6">
    <source>
        <dbReference type="ARBA" id="ARBA00022741"/>
    </source>
</evidence>
<comment type="subunit">
    <text evidence="3">Homodimer.</text>
</comment>
<evidence type="ECO:0000256" key="7">
    <source>
        <dbReference type="ARBA" id="ARBA00022777"/>
    </source>
</evidence>
<evidence type="ECO:0000256" key="11">
    <source>
        <dbReference type="ARBA" id="ARBA00038036"/>
    </source>
</evidence>
<dbReference type="GO" id="GO:0005524">
    <property type="term" value="F:ATP binding"/>
    <property type="evidence" value="ECO:0007669"/>
    <property type="project" value="UniProtKB-KW"/>
</dbReference>
<dbReference type="SUPFAM" id="SSF53067">
    <property type="entry name" value="Actin-like ATPase domain"/>
    <property type="match status" value="2"/>
</dbReference>
<name>A0A1J5SDA7_9ZZZZ</name>
<comment type="caution">
    <text evidence="13">The sequence shown here is derived from an EMBL/GenBank/DDBJ whole genome shotgun (WGS) entry which is preliminary data.</text>
</comment>
<gene>
    <name evidence="13" type="primary">coaX_8</name>
    <name evidence="13" type="ORF">GALL_158000</name>
</gene>
<keyword evidence="4" id="KW-0963">Cytoplasm</keyword>
<comment type="cofactor">
    <cofactor evidence="1">
        <name>K(+)</name>
        <dbReference type="ChEBI" id="CHEBI:29103"/>
    </cofactor>
</comment>
<dbReference type="InterPro" id="IPR004619">
    <property type="entry name" value="Type_III_PanK"/>
</dbReference>
<keyword evidence="9" id="KW-0630">Potassium</keyword>
<keyword evidence="6" id="KW-0547">Nucleotide-binding</keyword>
<dbReference type="Pfam" id="PF03309">
    <property type="entry name" value="Pan_kinase"/>
    <property type="match status" value="1"/>
</dbReference>
<evidence type="ECO:0000256" key="5">
    <source>
        <dbReference type="ARBA" id="ARBA00022679"/>
    </source>
</evidence>
<dbReference type="GO" id="GO:0004594">
    <property type="term" value="F:pantothenate kinase activity"/>
    <property type="evidence" value="ECO:0007669"/>
    <property type="project" value="InterPro"/>
</dbReference>
<evidence type="ECO:0000256" key="2">
    <source>
        <dbReference type="ARBA" id="ARBA00004496"/>
    </source>
</evidence>
<evidence type="ECO:0000256" key="4">
    <source>
        <dbReference type="ARBA" id="ARBA00022490"/>
    </source>
</evidence>
<organism evidence="13">
    <name type="scientific">mine drainage metagenome</name>
    <dbReference type="NCBI Taxonomy" id="410659"/>
    <lineage>
        <taxon>unclassified sequences</taxon>
        <taxon>metagenomes</taxon>
        <taxon>ecological metagenomes</taxon>
    </lineage>
</organism>
<dbReference type="AlphaFoldDB" id="A0A1J5SDA7"/>
<dbReference type="CDD" id="cd24015">
    <property type="entry name" value="ASKHA_NBD_PanK-III"/>
    <property type="match status" value="1"/>
</dbReference>
<evidence type="ECO:0000256" key="9">
    <source>
        <dbReference type="ARBA" id="ARBA00022958"/>
    </source>
</evidence>
<dbReference type="EMBL" id="MLJW01000077">
    <property type="protein sequence ID" value="OIR02181.1"/>
    <property type="molecule type" value="Genomic_DNA"/>
</dbReference>
<evidence type="ECO:0000256" key="3">
    <source>
        <dbReference type="ARBA" id="ARBA00011738"/>
    </source>
</evidence>